<dbReference type="EMBL" id="LR797114">
    <property type="protein sequence ID" value="CAB4187786.1"/>
    <property type="molecule type" value="Genomic_DNA"/>
</dbReference>
<proteinExistence type="predicted"/>
<protein>
    <recommendedName>
        <fullName evidence="2">Intramolecular chaperone auto-processing domain containing protein</fullName>
    </recommendedName>
</protein>
<evidence type="ECO:0000313" key="1">
    <source>
        <dbReference type="EMBL" id="CAB4187786.1"/>
    </source>
</evidence>
<organism evidence="1">
    <name type="scientific">uncultured Caudovirales phage</name>
    <dbReference type="NCBI Taxonomy" id="2100421"/>
    <lineage>
        <taxon>Viruses</taxon>
        <taxon>Duplodnaviria</taxon>
        <taxon>Heunggongvirae</taxon>
        <taxon>Uroviricota</taxon>
        <taxon>Caudoviricetes</taxon>
        <taxon>Peduoviridae</taxon>
        <taxon>Maltschvirus</taxon>
        <taxon>Maltschvirus maltsch</taxon>
    </lineage>
</organism>
<sequence length="492" mass="52990">MCFSSPQAPNPVTTAQAQNGVNYEALQNSAKLNRTNQVTPYGNLTYSGTPGQADDTLTTSLSPELQNLLTGQTQISQGLTDKSLNRLQNIPDTPFSLDGAPSVRAGAYAPITDNFDQGPALQTGFDKGGAVQYDIGNAGPIQRGISYDQNIQKGVNQDFGSLLNSSRDAAYNSQAQYLDPRFAREQQAQESQLAAQGIPVGSEAYKNAMAQFGETKNQAYQSAQDSATLAGNQLQNQLFGQSLSGGQFSNNAQQQGYEQALGSGAFGNDAQSQYFGQLAARQQANNQAAGQDFSQNQNAAQFFNNTAGQQFGQNMAAADFANQANTSKFNQNNTLRDQDVQNRQQSINENVLQRNQGFNELSAFLNGSPISPSSPTFQNTPTYSAAQSSPDAVGMAAQNYAAQQQSRAALLSSIFGAAGTLGGAKILACWVAREVFGADDPKWLRMREWMLTKAPEALREFYLRHGERIADYISDKPLLKHSIRADMEAIIG</sequence>
<gene>
    <name evidence="1" type="ORF">UFOVP1169_4</name>
</gene>
<reference evidence="1" key="1">
    <citation type="submission" date="2020-05" db="EMBL/GenBank/DDBJ databases">
        <authorList>
            <person name="Chiriac C."/>
            <person name="Salcher M."/>
            <person name="Ghai R."/>
            <person name="Kavagutti S V."/>
        </authorList>
    </citation>
    <scope>NUCLEOTIDE SEQUENCE</scope>
</reference>
<evidence type="ECO:0008006" key="2">
    <source>
        <dbReference type="Google" id="ProtNLM"/>
    </source>
</evidence>
<name>A0A6J5QZ65_9CAUD</name>
<accession>A0A6J5QZ65</accession>